<keyword evidence="3" id="KW-1133">Transmembrane helix</keyword>
<evidence type="ECO:0000256" key="2">
    <source>
        <dbReference type="ARBA" id="ARBA00022801"/>
    </source>
</evidence>
<dbReference type="AlphaFoldDB" id="A0A9K3Q149"/>
<comment type="similarity">
    <text evidence="1">Belongs to the peptidase S54 family.</text>
</comment>
<accession>A0A9K3Q149</accession>
<comment type="caution">
    <text evidence="5">The sequence shown here is derived from an EMBL/GenBank/DDBJ whole genome shotgun (WGS) entry which is preliminary data.</text>
</comment>
<feature type="domain" description="Peptidase S54 rhomboid" evidence="4">
    <location>
        <begin position="179"/>
        <end position="271"/>
    </location>
</feature>
<keyword evidence="2" id="KW-0378">Hydrolase</keyword>
<organism evidence="5 6">
    <name type="scientific">Nitzschia inconspicua</name>
    <dbReference type="NCBI Taxonomy" id="303405"/>
    <lineage>
        <taxon>Eukaryota</taxon>
        <taxon>Sar</taxon>
        <taxon>Stramenopiles</taxon>
        <taxon>Ochrophyta</taxon>
        <taxon>Bacillariophyta</taxon>
        <taxon>Bacillariophyceae</taxon>
        <taxon>Bacillariophycidae</taxon>
        <taxon>Bacillariales</taxon>
        <taxon>Bacillariaceae</taxon>
        <taxon>Nitzschia</taxon>
    </lineage>
</organism>
<reference evidence="5" key="1">
    <citation type="journal article" date="2021" name="Sci. Rep.">
        <title>Diploid genomic architecture of Nitzschia inconspicua, an elite biomass production diatom.</title>
        <authorList>
            <person name="Oliver A."/>
            <person name="Podell S."/>
            <person name="Pinowska A."/>
            <person name="Traller J.C."/>
            <person name="Smith S.R."/>
            <person name="McClure R."/>
            <person name="Beliaev A."/>
            <person name="Bohutskyi P."/>
            <person name="Hill E.A."/>
            <person name="Rabines A."/>
            <person name="Zheng H."/>
            <person name="Allen L.Z."/>
            <person name="Kuo A."/>
            <person name="Grigoriev I.V."/>
            <person name="Allen A.E."/>
            <person name="Hazlebeck D."/>
            <person name="Allen E.E."/>
        </authorList>
    </citation>
    <scope>NUCLEOTIDE SEQUENCE</scope>
    <source>
        <strain evidence="5">Hildebrandi</strain>
    </source>
</reference>
<evidence type="ECO:0000256" key="3">
    <source>
        <dbReference type="SAM" id="Phobius"/>
    </source>
</evidence>
<proteinExistence type="inferred from homology"/>
<gene>
    <name evidence="5" type="ORF">IV203_029868</name>
</gene>
<dbReference type="InterPro" id="IPR022764">
    <property type="entry name" value="Peptidase_S54_rhomboid_dom"/>
</dbReference>
<dbReference type="Proteomes" id="UP000693970">
    <property type="component" value="Unassembled WGS sequence"/>
</dbReference>
<dbReference type="InterPro" id="IPR050925">
    <property type="entry name" value="Rhomboid_protease_S54"/>
</dbReference>
<evidence type="ECO:0000313" key="6">
    <source>
        <dbReference type="Proteomes" id="UP000693970"/>
    </source>
</evidence>
<keyword evidence="3" id="KW-0472">Membrane</keyword>
<feature type="transmembrane region" description="Helical" evidence="3">
    <location>
        <begin position="121"/>
        <end position="142"/>
    </location>
</feature>
<protein>
    <submittedName>
        <fullName evidence="5">Rhomboid family protein</fullName>
    </submittedName>
</protein>
<dbReference type="GO" id="GO:0004252">
    <property type="term" value="F:serine-type endopeptidase activity"/>
    <property type="evidence" value="ECO:0007669"/>
    <property type="project" value="InterPro"/>
</dbReference>
<dbReference type="Pfam" id="PF01694">
    <property type="entry name" value="Rhomboid"/>
    <property type="match status" value="1"/>
</dbReference>
<evidence type="ECO:0000313" key="5">
    <source>
        <dbReference type="EMBL" id="KAG7367198.1"/>
    </source>
</evidence>
<evidence type="ECO:0000256" key="1">
    <source>
        <dbReference type="ARBA" id="ARBA00009045"/>
    </source>
</evidence>
<dbReference type="PANTHER" id="PTHR43731">
    <property type="entry name" value="RHOMBOID PROTEASE"/>
    <property type="match status" value="1"/>
</dbReference>
<keyword evidence="6" id="KW-1185">Reference proteome</keyword>
<feature type="transmembrane region" description="Helical" evidence="3">
    <location>
        <begin position="256"/>
        <end position="275"/>
    </location>
</feature>
<dbReference type="GO" id="GO:0016020">
    <property type="term" value="C:membrane"/>
    <property type="evidence" value="ECO:0007669"/>
    <property type="project" value="InterPro"/>
</dbReference>
<keyword evidence="3" id="KW-0812">Transmembrane</keyword>
<dbReference type="EMBL" id="JAGRRH010000007">
    <property type="protein sequence ID" value="KAG7367198.1"/>
    <property type="molecule type" value="Genomic_DNA"/>
</dbReference>
<evidence type="ECO:0000259" key="4">
    <source>
        <dbReference type="Pfam" id="PF01694"/>
    </source>
</evidence>
<reference evidence="5" key="2">
    <citation type="submission" date="2021-04" db="EMBL/GenBank/DDBJ databases">
        <authorList>
            <person name="Podell S."/>
        </authorList>
    </citation>
    <scope>NUCLEOTIDE SEQUENCE</scope>
    <source>
        <strain evidence="5">Hildebrandi</strain>
    </source>
</reference>
<name>A0A9K3Q149_9STRA</name>
<sequence>MATRSTRSTNHALTAMSLLYLTVLVNVWIQQEPNLLEDLEFLSKDSSWFSFDWHSHGYTTTRSMFKSLFTHANWEHVLSNMFLLWMVGRQLFVPSDLEAETASSSRWKYFFSSWTSPFCFLWIYFGSEVLAIVGCRFLSHLFDREWEGRVRRHRTAWSWQWVPDAWKDMYYTISNAQQVMKLRVWQNTPLIGSSAAVFGVIGAHCYIALCDRDHPAKMDSRAQMLCILKIGMELSRTPLSLDQISSLGNDDNIDHASHFCGFLGGFLLASVWHVLSRKWRHHGSQHRYYETRCV</sequence>
<feature type="transmembrane region" description="Helical" evidence="3">
    <location>
        <begin position="190"/>
        <end position="209"/>
    </location>
</feature>
<feature type="transmembrane region" description="Helical" evidence="3">
    <location>
        <begin position="12"/>
        <end position="29"/>
    </location>
</feature>
<dbReference type="PANTHER" id="PTHR43731:SF14">
    <property type="entry name" value="PRESENILIN-ASSOCIATED RHOMBOID-LIKE PROTEIN, MITOCHONDRIAL"/>
    <property type="match status" value="1"/>
</dbReference>